<evidence type="ECO:0000313" key="3">
    <source>
        <dbReference type="EMBL" id="KAA0011963.1"/>
    </source>
</evidence>
<organism evidence="3 4">
    <name type="scientific">Billgrantia pellis</name>
    <dbReference type="NCBI Taxonomy" id="2606936"/>
    <lineage>
        <taxon>Bacteria</taxon>
        <taxon>Pseudomonadati</taxon>
        <taxon>Pseudomonadota</taxon>
        <taxon>Gammaproteobacteria</taxon>
        <taxon>Oceanospirillales</taxon>
        <taxon>Halomonadaceae</taxon>
        <taxon>Billgrantia</taxon>
    </lineage>
</organism>
<evidence type="ECO:0000313" key="4">
    <source>
        <dbReference type="Proteomes" id="UP000486760"/>
    </source>
</evidence>
<proteinExistence type="predicted"/>
<reference evidence="3 4" key="1">
    <citation type="submission" date="2019-08" db="EMBL/GenBank/DDBJ databases">
        <title>Bioinformatics analysis of the strain L3 and L5.</title>
        <authorList>
            <person name="Li X."/>
        </authorList>
    </citation>
    <scope>NUCLEOTIDE SEQUENCE [LARGE SCALE GENOMIC DNA]</scope>
    <source>
        <strain evidence="3 4">L5</strain>
    </source>
</reference>
<dbReference type="Pfam" id="PF11738">
    <property type="entry name" value="DUF3298"/>
    <property type="match status" value="1"/>
</dbReference>
<dbReference type="Proteomes" id="UP000486760">
    <property type="component" value="Unassembled WGS sequence"/>
</dbReference>
<name>A0A7V7FZF8_9GAMM</name>
<dbReference type="AlphaFoldDB" id="A0A7V7FZF8"/>
<sequence length="260" mass="28914">MSYRHTLILVVSLLALAGCQTEETSNTATRLVPEVVEAKFVESGCPPDRCAEVVVNALRFPHAPALSEQLRQTLLAMSTGITDGSDEPLADSWEAFAQAFFAQAKDARQFGPPHSAGQASLEAKVYAQHDDLLIVELDSYIYHAGQAHGMPSTEFMVIDERLGRVVTLEEMLIEGREEAFRAALARAHQRWLEQVDANEDFRANWPLSESRNVAPLEMGWTVRYEVYEIAPYAFGQPELHIPNDELLGIAEPRYLGLTSD</sequence>
<feature type="signal peptide" evidence="1">
    <location>
        <begin position="1"/>
        <end position="17"/>
    </location>
</feature>
<dbReference type="EMBL" id="VTPY01000004">
    <property type="protein sequence ID" value="KAA0011963.1"/>
    <property type="molecule type" value="Genomic_DNA"/>
</dbReference>
<keyword evidence="1" id="KW-0732">Signal</keyword>
<comment type="caution">
    <text evidence="3">The sequence shown here is derived from an EMBL/GenBank/DDBJ whole genome shotgun (WGS) entry which is preliminary data.</text>
</comment>
<accession>A0A7V7FZF8</accession>
<feature type="domain" description="DUF3298" evidence="2">
    <location>
        <begin position="176"/>
        <end position="243"/>
    </location>
</feature>
<dbReference type="Gene3D" id="3.90.640.20">
    <property type="entry name" value="Heat-shock cognate protein, ATPase"/>
    <property type="match status" value="1"/>
</dbReference>
<evidence type="ECO:0000256" key="1">
    <source>
        <dbReference type="SAM" id="SignalP"/>
    </source>
</evidence>
<feature type="chain" id="PRO_5031058741" evidence="1">
    <location>
        <begin position="18"/>
        <end position="260"/>
    </location>
</feature>
<dbReference type="Gene3D" id="3.30.565.40">
    <property type="entry name" value="Fervidobacterium nodosum Rt17-B1 like"/>
    <property type="match status" value="1"/>
</dbReference>
<dbReference type="InterPro" id="IPR037126">
    <property type="entry name" value="PdaC/RsiV-like_sf"/>
</dbReference>
<gene>
    <name evidence="3" type="ORF">F0A17_11735</name>
</gene>
<protein>
    <submittedName>
        <fullName evidence="3">DUF3298 domain-containing protein</fullName>
    </submittedName>
</protein>
<dbReference type="InterPro" id="IPR021729">
    <property type="entry name" value="DUF3298"/>
</dbReference>
<keyword evidence="4" id="KW-1185">Reference proteome</keyword>
<dbReference type="PROSITE" id="PS51257">
    <property type="entry name" value="PROKAR_LIPOPROTEIN"/>
    <property type="match status" value="1"/>
</dbReference>
<dbReference type="RefSeq" id="WP_149328524.1">
    <property type="nucleotide sequence ID" value="NZ_VTPY01000004.1"/>
</dbReference>
<evidence type="ECO:0000259" key="2">
    <source>
        <dbReference type="Pfam" id="PF11738"/>
    </source>
</evidence>